<feature type="compositionally biased region" description="Polar residues" evidence="6">
    <location>
        <begin position="1545"/>
        <end position="1562"/>
    </location>
</feature>
<dbReference type="Pfam" id="PF02213">
    <property type="entry name" value="GYF"/>
    <property type="match status" value="1"/>
</dbReference>
<evidence type="ECO:0000256" key="2">
    <source>
        <dbReference type="ARBA" id="ARBA00022771"/>
    </source>
</evidence>
<feature type="compositionally biased region" description="Acidic residues" evidence="6">
    <location>
        <begin position="158"/>
        <end position="167"/>
    </location>
</feature>
<dbReference type="SUPFAM" id="SSF57903">
    <property type="entry name" value="FYVE/PHD zinc finger"/>
    <property type="match status" value="1"/>
</dbReference>
<feature type="non-terminal residue" evidence="12">
    <location>
        <position position="1"/>
    </location>
</feature>
<dbReference type="PROSITE" id="PS50089">
    <property type="entry name" value="ZF_RING_2"/>
    <property type="match status" value="1"/>
</dbReference>
<feature type="compositionally biased region" description="Polar residues" evidence="6">
    <location>
        <begin position="1504"/>
        <end position="1518"/>
    </location>
</feature>
<feature type="compositionally biased region" description="Low complexity" evidence="6">
    <location>
        <begin position="806"/>
        <end position="821"/>
    </location>
</feature>
<dbReference type="InterPro" id="IPR003169">
    <property type="entry name" value="GYF"/>
</dbReference>
<feature type="compositionally biased region" description="Polar residues" evidence="6">
    <location>
        <begin position="1131"/>
        <end position="1140"/>
    </location>
</feature>
<evidence type="ECO:0000259" key="9">
    <source>
        <dbReference type="PROSITE" id="PS50829"/>
    </source>
</evidence>
<evidence type="ECO:0000313" key="12">
    <source>
        <dbReference type="EMBL" id="JAT55829.1"/>
    </source>
</evidence>
<dbReference type="Gene3D" id="3.90.70.200">
    <property type="entry name" value="Plus-3 domain"/>
    <property type="match status" value="1"/>
</dbReference>
<dbReference type="Pfam" id="PF03126">
    <property type="entry name" value="Plus-3"/>
    <property type="match status" value="1"/>
</dbReference>
<dbReference type="SUPFAM" id="SSF55277">
    <property type="entry name" value="GYF domain"/>
    <property type="match status" value="1"/>
</dbReference>
<feature type="region of interest" description="Disordered" evidence="6">
    <location>
        <begin position="1214"/>
        <end position="1240"/>
    </location>
</feature>
<dbReference type="InterPro" id="IPR019835">
    <property type="entry name" value="SWIB_domain"/>
</dbReference>
<feature type="compositionally biased region" description="Basic residues" evidence="6">
    <location>
        <begin position="189"/>
        <end position="198"/>
    </location>
</feature>
<dbReference type="CDD" id="cd15568">
    <property type="entry name" value="PHD5_NSD"/>
    <property type="match status" value="1"/>
</dbReference>
<evidence type="ECO:0000259" key="8">
    <source>
        <dbReference type="PROSITE" id="PS50103"/>
    </source>
</evidence>
<dbReference type="Gene3D" id="3.30.40.10">
    <property type="entry name" value="Zinc/RING finger domain, C3HC4 (zinc finger)"/>
    <property type="match status" value="1"/>
</dbReference>
<feature type="region of interest" description="Disordered" evidence="6">
    <location>
        <begin position="998"/>
        <end position="1162"/>
    </location>
</feature>
<dbReference type="InterPro" id="IPR001965">
    <property type="entry name" value="Znf_PHD"/>
</dbReference>
<feature type="region of interest" description="Disordered" evidence="6">
    <location>
        <begin position="1833"/>
        <end position="1885"/>
    </location>
</feature>
<evidence type="ECO:0000256" key="6">
    <source>
        <dbReference type="SAM" id="MobiDB-lite"/>
    </source>
</evidence>
<dbReference type="FunFam" id="3.30.40.10:FF:000303">
    <property type="entry name" value="Zinc finger CCCH domain-containing protein 19"/>
    <property type="match status" value="1"/>
</dbReference>
<feature type="compositionally biased region" description="Polar residues" evidence="6">
    <location>
        <begin position="1026"/>
        <end position="1041"/>
    </location>
</feature>
<dbReference type="Pfam" id="PF25980">
    <property type="entry name" value="NERD_plant"/>
    <property type="match status" value="1"/>
</dbReference>
<dbReference type="CDD" id="cd00072">
    <property type="entry name" value="GYF"/>
    <property type="match status" value="1"/>
</dbReference>
<feature type="region of interest" description="Disordered" evidence="6">
    <location>
        <begin position="67"/>
        <end position="92"/>
    </location>
</feature>
<feature type="compositionally biased region" description="Low complexity" evidence="6">
    <location>
        <begin position="1005"/>
        <end position="1014"/>
    </location>
</feature>
<feature type="region of interest" description="Disordered" evidence="6">
    <location>
        <begin position="1604"/>
        <end position="1630"/>
    </location>
</feature>
<dbReference type="InterPro" id="IPR035445">
    <property type="entry name" value="GYF-like_dom_sf"/>
</dbReference>
<feature type="compositionally biased region" description="Basic and acidic residues" evidence="6">
    <location>
        <begin position="69"/>
        <end position="92"/>
    </location>
</feature>
<accession>A0A1D1YMF9</accession>
<dbReference type="InterPro" id="IPR036885">
    <property type="entry name" value="SWIB_MDM2_dom_sf"/>
</dbReference>
<dbReference type="InterPro" id="IPR011011">
    <property type="entry name" value="Znf_FYVE_PHD"/>
</dbReference>
<dbReference type="SMART" id="SM00151">
    <property type="entry name" value="SWIB"/>
    <property type="match status" value="1"/>
</dbReference>
<dbReference type="GO" id="GO:0008270">
    <property type="term" value="F:zinc ion binding"/>
    <property type="evidence" value="ECO:0007669"/>
    <property type="project" value="UniProtKB-KW"/>
</dbReference>
<feature type="domain" description="Plus3" evidence="10">
    <location>
        <begin position="571"/>
        <end position="704"/>
    </location>
</feature>
<dbReference type="SUPFAM" id="SSF47592">
    <property type="entry name" value="SWIB/MDM2 domain"/>
    <property type="match status" value="1"/>
</dbReference>
<feature type="compositionally biased region" description="Gly residues" evidence="6">
    <location>
        <begin position="1117"/>
        <end position="1130"/>
    </location>
</feature>
<dbReference type="Gene3D" id="3.30.1490.40">
    <property type="match status" value="1"/>
</dbReference>
<evidence type="ECO:0000259" key="10">
    <source>
        <dbReference type="PROSITE" id="PS51360"/>
    </source>
</evidence>
<feature type="domain" description="RING-type" evidence="7">
    <location>
        <begin position="263"/>
        <end position="305"/>
    </location>
</feature>
<evidence type="ECO:0000256" key="5">
    <source>
        <dbReference type="PROSITE-ProRule" id="PRU00723"/>
    </source>
</evidence>
<organism evidence="12">
    <name type="scientific">Anthurium amnicola</name>
    <dbReference type="NCBI Taxonomy" id="1678845"/>
    <lineage>
        <taxon>Eukaryota</taxon>
        <taxon>Viridiplantae</taxon>
        <taxon>Streptophyta</taxon>
        <taxon>Embryophyta</taxon>
        <taxon>Tracheophyta</taxon>
        <taxon>Spermatophyta</taxon>
        <taxon>Magnoliopsida</taxon>
        <taxon>Liliopsida</taxon>
        <taxon>Araceae</taxon>
        <taxon>Pothoideae</taxon>
        <taxon>Potheae</taxon>
        <taxon>Anthurium</taxon>
    </lineage>
</organism>
<feature type="domain" description="DM2" evidence="11">
    <location>
        <begin position="427"/>
        <end position="510"/>
    </location>
</feature>
<dbReference type="PANTHER" id="PTHR46695">
    <property type="entry name" value="ZINC FINGER CCCH DOMAIN-CONTAINING PROTEIN 44-RELATED"/>
    <property type="match status" value="1"/>
</dbReference>
<dbReference type="PROSITE" id="PS51925">
    <property type="entry name" value="SWIB_MDM2"/>
    <property type="match status" value="1"/>
</dbReference>
<dbReference type="InterPro" id="IPR003121">
    <property type="entry name" value="SWIB_MDM2_domain"/>
</dbReference>
<dbReference type="FunFam" id="3.90.70.200:FF:000002">
    <property type="entry name" value="Zinc finger CCCH domain-containing protein 19"/>
    <property type="match status" value="1"/>
</dbReference>
<feature type="domain" description="GYF" evidence="9">
    <location>
        <begin position="917"/>
        <end position="971"/>
    </location>
</feature>
<feature type="region of interest" description="Disordered" evidence="6">
    <location>
        <begin position="158"/>
        <end position="177"/>
    </location>
</feature>
<dbReference type="Gene3D" id="1.10.245.10">
    <property type="entry name" value="SWIB/MDM2 domain"/>
    <property type="match status" value="1"/>
</dbReference>
<feature type="compositionally biased region" description="Basic residues" evidence="6">
    <location>
        <begin position="1147"/>
        <end position="1157"/>
    </location>
</feature>
<dbReference type="CDD" id="cd10567">
    <property type="entry name" value="SWIB-MDM2_like"/>
    <property type="match status" value="1"/>
</dbReference>
<feature type="compositionally biased region" description="Basic and acidic residues" evidence="6">
    <location>
        <begin position="1339"/>
        <end position="1352"/>
    </location>
</feature>
<feature type="region of interest" description="Disordered" evidence="6">
    <location>
        <begin position="1501"/>
        <end position="1562"/>
    </location>
</feature>
<feature type="region of interest" description="Disordered" evidence="6">
    <location>
        <begin position="519"/>
        <end position="562"/>
    </location>
</feature>
<dbReference type="SMART" id="SM00249">
    <property type="entry name" value="PHD"/>
    <property type="match status" value="1"/>
</dbReference>
<feature type="region of interest" description="Disordered" evidence="6">
    <location>
        <begin position="376"/>
        <end position="426"/>
    </location>
</feature>
<feature type="compositionally biased region" description="Polar residues" evidence="6">
    <location>
        <begin position="529"/>
        <end position="538"/>
    </location>
</feature>
<dbReference type="PROSITE" id="PS50829">
    <property type="entry name" value="GYF"/>
    <property type="match status" value="1"/>
</dbReference>
<dbReference type="GO" id="GO:0003677">
    <property type="term" value="F:DNA binding"/>
    <property type="evidence" value="ECO:0007669"/>
    <property type="project" value="UniProtKB-KW"/>
</dbReference>
<keyword evidence="3 5" id="KW-0862">Zinc</keyword>
<feature type="domain" description="C3H1-type" evidence="8">
    <location>
        <begin position="1888"/>
        <end position="1912"/>
    </location>
</feature>
<dbReference type="InterPro" id="IPR001841">
    <property type="entry name" value="Znf_RING"/>
</dbReference>
<keyword evidence="4" id="KW-0238">DNA-binding</keyword>
<feature type="compositionally biased region" description="Basic residues" evidence="6">
    <location>
        <begin position="398"/>
        <end position="408"/>
    </location>
</feature>
<dbReference type="PANTHER" id="PTHR46695:SF5">
    <property type="entry name" value="RNA POLYMERASE-ASSOCIATED PROTEIN RTF1 HOMOLOG"/>
    <property type="match status" value="1"/>
</dbReference>
<dbReference type="SMART" id="SM00444">
    <property type="entry name" value="GYF"/>
    <property type="match status" value="1"/>
</dbReference>
<reference evidence="12" key="1">
    <citation type="submission" date="2015-07" db="EMBL/GenBank/DDBJ databases">
        <title>Transcriptome Assembly of Anthurium amnicola.</title>
        <authorList>
            <person name="Suzuki J."/>
        </authorList>
    </citation>
    <scope>NUCLEOTIDE SEQUENCE</scope>
</reference>
<feature type="compositionally biased region" description="Basic and acidic residues" evidence="6">
    <location>
        <begin position="746"/>
        <end position="761"/>
    </location>
</feature>
<feature type="region of interest" description="Disordered" evidence="6">
    <location>
        <begin position="1331"/>
        <end position="1352"/>
    </location>
</feature>
<dbReference type="SUPFAM" id="SSF159042">
    <property type="entry name" value="Plus3-like"/>
    <property type="match status" value="1"/>
</dbReference>
<gene>
    <name evidence="12" type="primary">At3g51120_7</name>
    <name evidence="12" type="ORF">g.74856</name>
</gene>
<keyword evidence="1 5" id="KW-0479">Metal-binding</keyword>
<evidence type="ECO:0000259" key="7">
    <source>
        <dbReference type="PROSITE" id="PS50089"/>
    </source>
</evidence>
<feature type="zinc finger region" description="C3H1-type" evidence="5">
    <location>
        <begin position="1888"/>
        <end position="1912"/>
    </location>
</feature>
<proteinExistence type="predicted"/>
<dbReference type="InterPro" id="IPR000571">
    <property type="entry name" value="Znf_CCCH"/>
</dbReference>
<feature type="region of interest" description="Disordered" evidence="6">
    <location>
        <begin position="746"/>
        <end position="846"/>
    </location>
</feature>
<dbReference type="PROSITE" id="PS51360">
    <property type="entry name" value="PLUS3"/>
    <property type="match status" value="1"/>
</dbReference>
<feature type="compositionally biased region" description="Basic and acidic residues" evidence="6">
    <location>
        <begin position="775"/>
        <end position="799"/>
    </location>
</feature>
<dbReference type="InterPro" id="IPR036128">
    <property type="entry name" value="Plus3-like_sf"/>
</dbReference>
<keyword evidence="2 5" id="KW-0863">Zinc-finger</keyword>
<evidence type="ECO:0000256" key="3">
    <source>
        <dbReference type="ARBA" id="ARBA00022833"/>
    </source>
</evidence>
<dbReference type="SMART" id="SM00719">
    <property type="entry name" value="Plus3"/>
    <property type="match status" value="1"/>
</dbReference>
<dbReference type="InterPro" id="IPR058668">
    <property type="entry name" value="NERD_dom"/>
</dbReference>
<name>A0A1D1YMF9_9ARAE</name>
<dbReference type="InterPro" id="IPR013083">
    <property type="entry name" value="Znf_RING/FYVE/PHD"/>
</dbReference>
<dbReference type="InterPro" id="IPR004343">
    <property type="entry name" value="Plus-3_dom"/>
</dbReference>
<evidence type="ECO:0000259" key="11">
    <source>
        <dbReference type="PROSITE" id="PS51925"/>
    </source>
</evidence>
<evidence type="ECO:0000256" key="1">
    <source>
        <dbReference type="ARBA" id="ARBA00022723"/>
    </source>
</evidence>
<dbReference type="EMBL" id="GDJX01012107">
    <property type="protein sequence ID" value="JAT55829.1"/>
    <property type="molecule type" value="Transcribed_RNA"/>
</dbReference>
<dbReference type="PROSITE" id="PS50103">
    <property type="entry name" value="ZF_C3H1"/>
    <property type="match status" value="1"/>
</dbReference>
<evidence type="ECO:0000256" key="4">
    <source>
        <dbReference type="ARBA" id="ARBA00023125"/>
    </source>
</evidence>
<feature type="compositionally biased region" description="Polar residues" evidence="6">
    <location>
        <begin position="1051"/>
        <end position="1060"/>
    </location>
</feature>
<sequence length="1912" mass="206853">GDEVAVDGAVSLGVEVEDGGVAVLDMDHARLPVLSPFPSVFDVAEGTEGAADVVNFPFVVDGLPEEVAEEQRRQDTHQEEEKEGGERGSEGAEAVVERAGLHAMEARDGVSADEMEHAQSPALPPLPFDLLAAEETEEATSLGPSPVLDDDVILDEDGAEEDDDEEGASAMAVEDKELTAALSNARGRGGGRRKRGRPPKAQVARLPAKKKEEEDLCFICFDGGNLVVCDRRGCPKVYHPACVNRDESFFRSRGRWNCGWHICSICEKAAHYMCFTCTYSLCKACIKESEFVCVRGNKGFCETCRSTVMLIETEEEGKKEKAGVDFDDRNSWMYLFKDYWLDLKRKLSITLEEISRAKNPWKGPLAVNEESSDELYDAKEDLDSSSDSSSVRREGNKPVRKKVRKRSKTTLGDEEPVKLHNNVGTPLPEDSEWASTELLEFVAHMRSGDKSVMCQFDVHTLLLEYIKRNNLRDPRRKSQIICDSRLERLFGKARVGHFEMLKLLESHFLVKEMSQAVTDDNQGGVVDPESSQMDTEGNSEVVPKTGSDKKRRSRKRIEEREPQNNLDDYAAINVHNISLIYMRRNLMEELLDDIENFNDKVVGSFVRIRISGAGQRQDMYRLVQVVGTGKAAEKYKTGKKTTDITLEILNLSKTEAIPIDSISNQEFTEEECERLRQSIKCGLINRLTVRDVLEKAMALQVVRVNESLENEKLRLSHLRDRASEKGRRKELRECVEKLQLLNSPEERSRRLNDIPEVHVDPNMDPNYESAEEELVDKKRDSFNRSTDSKFSKMGRDLNASRRGNLGSSDSWTGSRRGSTTRESSKNVPSRGAWDKIGTSGGSVDSVNEVTLNQDKDLYQANSWDMPKSMAAAAVTDAGAWSNGQAGIRPGQSSCLASETSTSQCAEATNMSNINENEKLWHYQDPSGKIQGPFSMTQLRKWNTTGYFPANLRIWRTLEKQEDSILLTDALIGKFQKENPPSEAQHNTSAQFPKFAPAMDARENNGEGNWRANNNSWAEKNKDEGNSSRNDTNFSGGNTNSGLAKADGWGGQSSAWSSPNMSPVVPRDGKVGGPSHVWEPSLHPNPWSGQSHIHGAPPPSAAPFSGNSYQLSAHQGRGRGGNPGRWKGGPSHGNNWGSNRPTAFHPSGHGHGHGHGRPHSANYVYPGHQSPGELWKAQGTSNSNNWGSDSLNLPTPTPRPGGGGWMGNPITGNQPSASPNVSVQPATSGWANTATQGGNSRQFPCVGGTDASRSFSAWVEQPPSTAHALTCWGQNPPLVKQTEMAASWDSSATATISVAKESTVAGGLSAPQTPTPYLQTATSVFDRQTSLANASASEVPPKDEMVKSSDGKMDGFVSNIIPRDFQKNRHMKDDCPSPTPKAEQAKFDALISESSHQNNVDVALIRKSSETHDAAAIGSPIRSVDGGQCDTTVASPATLETSKFSANNSPGSGRMEGKGEVLAENMIITEGISLTLPLESVEPEMQNKLVAIANQADPSLYLASGTKSGPSSNENSTSKPAGGADDLELPSSQKQLVEASDPKYCSKSQGKASNLSKSQETDTMVLNPAIKGDGLEQSRSLNPRQFYALDPEKSGNLGLPAETTEWSMPSPTPPIEPSGSPAGAQSAFGVSPSSYQWNSNVHLESVSLSNAGQGTGNNEITHMGVGICQENMNKGLEPAKESGHIDLGVVVQGTTSAGLGTAAVQGNTSGVWANPVQGNTNVNAGFVAPPQGNTNMNMLWVALTQANPGWGTPVQGNPNPNPGWVLTAPMNSPPVSNWGAVVPPGNPNANQNWVPVQVNTNPVSGWAASQNSANPNAGWFGHGNTNMGCNVPAGNPGSWGTQQKLNGDGYSGHSGRGIQSNDANHGAARHGWNRSQNSGGASRPPPGVQRVAICKYHESGHCKKGAHCNYLHT</sequence>
<dbReference type="CDD" id="cd19757">
    <property type="entry name" value="Bbox1"/>
    <property type="match status" value="1"/>
</dbReference>
<protein>
    <submittedName>
        <fullName evidence="12">Zinc finger CCCH domain-containing protein 44</fullName>
    </submittedName>
</protein>
<dbReference type="Pfam" id="PF02201">
    <property type="entry name" value="SWIB"/>
    <property type="match status" value="1"/>
</dbReference>
<feature type="region of interest" description="Disordered" evidence="6">
    <location>
        <begin position="182"/>
        <end position="205"/>
    </location>
</feature>